<keyword evidence="3" id="KW-0507">mRNA processing</keyword>
<keyword evidence="5" id="KW-0227">DNA damage</keyword>
<dbReference type="PROSITE" id="PS50893">
    <property type="entry name" value="ABC_TRANSPORTER_2"/>
    <property type="match status" value="1"/>
</dbReference>
<evidence type="ECO:0000256" key="3">
    <source>
        <dbReference type="ARBA" id="ARBA00022728"/>
    </source>
</evidence>
<evidence type="ECO:0000256" key="17">
    <source>
        <dbReference type="SAM" id="MobiDB-lite"/>
    </source>
</evidence>
<dbReference type="FunFam" id="3.40.50.10810:FF:000034">
    <property type="entry name" value="Protein CHROMATIN REMODELING 8"/>
    <property type="match status" value="1"/>
</dbReference>
<keyword evidence="11" id="KW-0804">Transcription</keyword>
<accession>A0A6A1WIS2</accession>
<dbReference type="InterPro" id="IPR014001">
    <property type="entry name" value="Helicase_ATP-bd"/>
</dbReference>
<evidence type="ECO:0000259" key="20">
    <source>
        <dbReference type="PROSITE" id="PS51194"/>
    </source>
</evidence>
<feature type="domain" description="Helicase ATP-binding" evidence="19">
    <location>
        <begin position="587"/>
        <end position="786"/>
    </location>
</feature>
<dbReference type="GO" id="GO:0008094">
    <property type="term" value="F:ATP-dependent activity, acting on DNA"/>
    <property type="evidence" value="ECO:0007669"/>
    <property type="project" value="TreeGrafter"/>
</dbReference>
<evidence type="ECO:0000256" key="2">
    <source>
        <dbReference type="ARBA" id="ARBA00007025"/>
    </source>
</evidence>
<comment type="function">
    <text evidence="14">Essential factor involved in transcription-coupled nucleotide excision repair (TCR) which allows RNA polymerase II-blocking lesions to be rapidly removed from the transcribed strand of active genes. Upon DNA-binding, it locally modifies DNA conformation by wrapping the DNA around itself, thereby modifying the interface between stalled RNA polymerase II and DNA. It is required for transcription-coupled repair complex formation.</text>
</comment>
<keyword evidence="3" id="KW-0747">Spliceosome</keyword>
<evidence type="ECO:0000256" key="9">
    <source>
        <dbReference type="ARBA" id="ARBA00023015"/>
    </source>
</evidence>
<dbReference type="Gene3D" id="3.40.50.10810">
    <property type="entry name" value="Tandem AAA-ATPase domain"/>
    <property type="match status" value="1"/>
</dbReference>
<dbReference type="Pfam" id="PF00176">
    <property type="entry name" value="SNF2-rel_dom"/>
    <property type="match status" value="1"/>
</dbReference>
<evidence type="ECO:0000256" key="14">
    <source>
        <dbReference type="ARBA" id="ARBA00058253"/>
    </source>
</evidence>
<dbReference type="GO" id="GO:0005681">
    <property type="term" value="C:spliceosomal complex"/>
    <property type="evidence" value="ECO:0007669"/>
    <property type="project" value="UniProtKB-KW"/>
</dbReference>
<evidence type="ECO:0000256" key="10">
    <source>
        <dbReference type="ARBA" id="ARBA00023125"/>
    </source>
</evidence>
<protein>
    <submittedName>
        <fullName evidence="21">DNA repair protein rhp26</fullName>
    </submittedName>
</protein>
<keyword evidence="4" id="KW-0547">Nucleotide-binding</keyword>
<dbReference type="SUPFAM" id="SSF52540">
    <property type="entry name" value="P-loop containing nucleoside triphosphate hydrolases"/>
    <property type="match status" value="3"/>
</dbReference>
<name>A0A6A1WIS2_9ROSI</name>
<dbReference type="CDD" id="cd22254">
    <property type="entry name" value="CSB_WHD"/>
    <property type="match status" value="1"/>
</dbReference>
<dbReference type="Pfam" id="PF00271">
    <property type="entry name" value="Helicase_C"/>
    <property type="match status" value="1"/>
</dbReference>
<keyword evidence="22" id="KW-1185">Reference proteome</keyword>
<evidence type="ECO:0000256" key="12">
    <source>
        <dbReference type="ARBA" id="ARBA00023204"/>
    </source>
</evidence>
<keyword evidence="16" id="KW-0175">Coiled coil</keyword>
<evidence type="ECO:0000259" key="18">
    <source>
        <dbReference type="PROSITE" id="PS50893"/>
    </source>
</evidence>
<evidence type="ECO:0000256" key="6">
    <source>
        <dbReference type="ARBA" id="ARBA00022801"/>
    </source>
</evidence>
<dbReference type="InterPro" id="IPR003439">
    <property type="entry name" value="ABC_transporter-like_ATP-bd"/>
</dbReference>
<dbReference type="PANTHER" id="PTHR45629:SF7">
    <property type="entry name" value="DNA EXCISION REPAIR PROTEIN ERCC-6-RELATED"/>
    <property type="match status" value="1"/>
</dbReference>
<dbReference type="Gene3D" id="3.40.50.300">
    <property type="entry name" value="P-loop containing nucleotide triphosphate hydrolases"/>
    <property type="match status" value="2"/>
</dbReference>
<dbReference type="SMART" id="SM00382">
    <property type="entry name" value="AAA"/>
    <property type="match status" value="1"/>
</dbReference>
<keyword evidence="6" id="KW-0378">Hydrolase</keyword>
<evidence type="ECO:0000256" key="8">
    <source>
        <dbReference type="ARBA" id="ARBA00022840"/>
    </source>
</evidence>
<feature type="region of interest" description="Disordered" evidence="17">
    <location>
        <begin position="487"/>
        <end position="512"/>
    </location>
</feature>
<dbReference type="GO" id="GO:0004386">
    <property type="term" value="F:helicase activity"/>
    <property type="evidence" value="ECO:0007669"/>
    <property type="project" value="UniProtKB-KW"/>
</dbReference>
<dbReference type="GO" id="GO:0003677">
    <property type="term" value="F:DNA binding"/>
    <property type="evidence" value="ECO:0007669"/>
    <property type="project" value="UniProtKB-KW"/>
</dbReference>
<keyword evidence="3" id="KW-0508">mRNA splicing</keyword>
<keyword evidence="8" id="KW-0067">ATP-binding</keyword>
<dbReference type="CDD" id="cd18793">
    <property type="entry name" value="SF2_C_SNF"/>
    <property type="match status" value="1"/>
</dbReference>
<evidence type="ECO:0000259" key="19">
    <source>
        <dbReference type="PROSITE" id="PS51192"/>
    </source>
</evidence>
<proteinExistence type="inferred from homology"/>
<dbReference type="OrthoDB" id="413460at2759"/>
<evidence type="ECO:0000313" key="21">
    <source>
        <dbReference type="EMBL" id="KAB1223767.1"/>
    </source>
</evidence>
<dbReference type="CDD" id="cd18000">
    <property type="entry name" value="DEXHc_ERCC6"/>
    <property type="match status" value="1"/>
</dbReference>
<comment type="similarity">
    <text evidence="2">Belongs to the SNF2/RAD54 helicase family.</text>
</comment>
<dbReference type="PANTHER" id="PTHR45629">
    <property type="entry name" value="SNF2/RAD54 FAMILY MEMBER"/>
    <property type="match status" value="1"/>
</dbReference>
<dbReference type="InterPro" id="IPR058951">
    <property type="entry name" value="WHD_Rad26_CSB-like"/>
</dbReference>
<keyword evidence="10" id="KW-0238">DNA-binding</keyword>
<evidence type="ECO:0000256" key="13">
    <source>
        <dbReference type="ARBA" id="ARBA00023242"/>
    </source>
</evidence>
<dbReference type="SMART" id="SM00490">
    <property type="entry name" value="HELICc"/>
    <property type="match status" value="1"/>
</dbReference>
<dbReference type="GO" id="GO:0016887">
    <property type="term" value="F:ATP hydrolysis activity"/>
    <property type="evidence" value="ECO:0007669"/>
    <property type="project" value="InterPro"/>
</dbReference>
<dbReference type="PROSITE" id="PS51194">
    <property type="entry name" value="HELICASE_CTER"/>
    <property type="match status" value="1"/>
</dbReference>
<sequence length="1409" mass="157915">MAGEETSVPKEEEVENQYSNSIIIHGMQFAYNGEPPLFADFNLKIPPGSRCLLVGANGSGKTTLLKILAGKHMVGGRDVVRVLNCSAFHDTQLVCSGNLAYLGGSWSKTVGCVGEIPLQGDFSAEHMIFGVEGIDPVRRDSLIELLDIDLQWRMHKVSDGQRRRVQICMGLLHPFKVLLLDEVTVDLDVVARLDLLDFFKEECDQATRNDENSGEGGGKKEEEPFEKSESIDISFSSQSKLRNKLRAVQFEIDAVASIVEQGKNVESDEDHPYDGNNSKELGNQEDGGQVSSNDLNLQHALTIDRLRSLKKTKAQLEKELSDLGKGNSSKCAEHDKVLQDLVKEEPRNKRKQKQVKKSGKSIEKRQKIVSFEEDSGFDAILDAASAGFVETERDEFIRKGILTPFHKLKGFERCLQLPGSSSRDNVPEKEDKSDDLVAASVARAVRSMSKAAQSRPTTKLLDPEALPKLDAPTHPFRRLKIPLKFPQSPKTEVEKNKDLQRKKKRRRPLPDKKWTKLISREEKYLEESEYARDEVVTSSCEDEKSEDVREVDDYEPPYVTLEGGLNIPETIFGALFDYQKVGVQWLWELHCQRAGGIIGDEMGLGKTIQVLAFLGALHFSNMYKPSIVVCPVTLLRQWKREARKWYPSFHVEILHDSAQDPMNRKKQAKSYDSDYDSGSSFDGDYEGDISSRSNGKWGSLINHVLRSESGLLITTYEQLRILGGKLLDIEWGYAILDEGHRIRNPNAEVTLVCKQLQTVHRIIMTGAPIQNKLSELWSLFDFVFPGKLGVLPVFEAEFAVPISVGGYANASPLQVSTAYRCAVVLRDLIMPYLLRRMKADVNAHLPKKTEHVLFCSLSAEQRSVYRAFLASTEVEQILDGNRNSLSGIDVMRKVCNHPDLLEREHSCHNPDYGNPERSGKMRVVDQVLKVWKEQGHRVLLFTQTQQMLDILENFLISAGYSYRRMDGRTPVKQRMALIDEFNNSNDVYVFILTTKVGGLGTNLTGANRVIIYDPDWNPSTDMQARERAWRIGQERDVTVYRLITRGTIEEKVYHRQIYKHFLTNKILKNPQQRRFFKARDMKDLFTLNDDRESGSTETSNIFSQLSEDVNVVGAQKDKQDKHKPLRASARHADGAAVQNDNKSEISTSGRKGKEKADNSDGDVDEETNILRSLFDAHGIHSAVNHDLIMDAHDGEKIRLEEQASQVAQRAAEALRQSRILRSRDSISVPTWTGKSGTAGAPSSMRQKFGSTVNSQLINNTKQSNELSSSGASNVNSIAAGASAGKALSSAELLARLRSNQERAVGAGLEHPFGSASSSRIQARSIEVGSSRSLKKNIAGVQPEVLIRQICTFIQQRGGSANSAGIVQHFKDRIPTEDLPLFKNLLKEIATLKKDLNESRWVLKPEYGER</sequence>
<keyword evidence="13" id="KW-0539">Nucleus</keyword>
<evidence type="ECO:0000256" key="16">
    <source>
        <dbReference type="SAM" id="Coils"/>
    </source>
</evidence>
<organism evidence="21 22">
    <name type="scientific">Morella rubra</name>
    <name type="common">Chinese bayberry</name>
    <dbReference type="NCBI Taxonomy" id="262757"/>
    <lineage>
        <taxon>Eukaryota</taxon>
        <taxon>Viridiplantae</taxon>
        <taxon>Streptophyta</taxon>
        <taxon>Embryophyta</taxon>
        <taxon>Tracheophyta</taxon>
        <taxon>Spermatophyta</taxon>
        <taxon>Magnoliopsida</taxon>
        <taxon>eudicotyledons</taxon>
        <taxon>Gunneridae</taxon>
        <taxon>Pentapetalae</taxon>
        <taxon>rosids</taxon>
        <taxon>fabids</taxon>
        <taxon>Fagales</taxon>
        <taxon>Myricaceae</taxon>
        <taxon>Morella</taxon>
    </lineage>
</organism>
<dbReference type="GO" id="GO:0006283">
    <property type="term" value="P:transcription-coupled nucleotide-excision repair"/>
    <property type="evidence" value="ECO:0007669"/>
    <property type="project" value="TreeGrafter"/>
</dbReference>
<dbReference type="InterPro" id="IPR050496">
    <property type="entry name" value="SNF2_RAD54_helicase_repair"/>
</dbReference>
<dbReference type="InterPro" id="IPR027417">
    <property type="entry name" value="P-loop_NTPase"/>
</dbReference>
<evidence type="ECO:0000256" key="15">
    <source>
        <dbReference type="ARBA" id="ARBA00062988"/>
    </source>
</evidence>
<feature type="region of interest" description="Disordered" evidence="17">
    <location>
        <begin position="339"/>
        <end position="363"/>
    </location>
</feature>
<feature type="domain" description="ABC transporter" evidence="18">
    <location>
        <begin position="22"/>
        <end position="261"/>
    </location>
</feature>
<keyword evidence="9" id="KW-0805">Transcription regulation</keyword>
<dbReference type="Pfam" id="PF25875">
    <property type="entry name" value="WHD_Rad26_CSB"/>
    <property type="match status" value="1"/>
</dbReference>
<dbReference type="GO" id="GO:0005524">
    <property type="term" value="F:ATP binding"/>
    <property type="evidence" value="ECO:0007669"/>
    <property type="project" value="UniProtKB-KW"/>
</dbReference>
<reference evidence="21 22" key="1">
    <citation type="journal article" date="2019" name="Plant Biotechnol. J.">
        <title>The red bayberry genome and genetic basis of sex determination.</title>
        <authorList>
            <person name="Jia H.M."/>
            <person name="Jia H.J."/>
            <person name="Cai Q.L."/>
            <person name="Wang Y."/>
            <person name="Zhao H.B."/>
            <person name="Yang W.F."/>
            <person name="Wang G.Y."/>
            <person name="Li Y.H."/>
            <person name="Zhan D.L."/>
            <person name="Shen Y.T."/>
            <person name="Niu Q.F."/>
            <person name="Chang L."/>
            <person name="Qiu J."/>
            <person name="Zhao L."/>
            <person name="Xie H.B."/>
            <person name="Fu W.Y."/>
            <person name="Jin J."/>
            <person name="Li X.W."/>
            <person name="Jiao Y."/>
            <person name="Zhou C.C."/>
            <person name="Tu T."/>
            <person name="Chai C.Y."/>
            <person name="Gao J.L."/>
            <person name="Fan L.J."/>
            <person name="van de Weg E."/>
            <person name="Wang J.Y."/>
            <person name="Gao Z.S."/>
        </authorList>
    </citation>
    <scope>NUCLEOTIDE SEQUENCE [LARGE SCALE GENOMIC DNA]</scope>
    <source>
        <tissue evidence="21">Leaves</tissue>
    </source>
</reference>
<dbReference type="PROSITE" id="PS51192">
    <property type="entry name" value="HELICASE_ATP_BIND_1"/>
    <property type="match status" value="1"/>
</dbReference>
<feature type="region of interest" description="Disordered" evidence="17">
    <location>
        <begin position="1114"/>
        <end position="1164"/>
    </location>
</feature>
<dbReference type="InterPro" id="IPR003593">
    <property type="entry name" value="AAA+_ATPase"/>
</dbReference>
<feature type="coiled-coil region" evidence="16">
    <location>
        <begin position="299"/>
        <end position="326"/>
    </location>
</feature>
<evidence type="ECO:0000256" key="5">
    <source>
        <dbReference type="ARBA" id="ARBA00022763"/>
    </source>
</evidence>
<evidence type="ECO:0000313" key="22">
    <source>
        <dbReference type="Proteomes" id="UP000516437"/>
    </source>
</evidence>
<dbReference type="InterPro" id="IPR038718">
    <property type="entry name" value="SNF2-like_sf"/>
</dbReference>
<keyword evidence="7" id="KW-0347">Helicase</keyword>
<dbReference type="EMBL" id="RXIC02000020">
    <property type="protein sequence ID" value="KAB1223767.1"/>
    <property type="molecule type" value="Genomic_DNA"/>
</dbReference>
<feature type="region of interest" description="Disordered" evidence="17">
    <location>
        <begin position="206"/>
        <end position="231"/>
    </location>
</feature>
<feature type="domain" description="Helicase C-terminal" evidence="20">
    <location>
        <begin position="923"/>
        <end position="1082"/>
    </location>
</feature>
<evidence type="ECO:0000256" key="7">
    <source>
        <dbReference type="ARBA" id="ARBA00022806"/>
    </source>
</evidence>
<dbReference type="InterPro" id="IPR049730">
    <property type="entry name" value="SNF2/RAD54-like_C"/>
</dbReference>
<feature type="compositionally biased region" description="Basic residues" evidence="17">
    <location>
        <begin position="348"/>
        <end position="359"/>
    </location>
</feature>
<dbReference type="FunFam" id="3.40.50.300:FF:000863">
    <property type="entry name" value="DNA excision repair protein ERCC-6"/>
    <property type="match status" value="1"/>
</dbReference>
<comment type="subcellular location">
    <subcellularLocation>
        <location evidence="1">Nucleus</location>
    </subcellularLocation>
</comment>
<dbReference type="SMART" id="SM00487">
    <property type="entry name" value="DEXDc"/>
    <property type="match status" value="1"/>
</dbReference>
<feature type="compositionally biased region" description="Polar residues" evidence="17">
    <location>
        <begin position="1138"/>
        <end position="1149"/>
    </location>
</feature>
<dbReference type="Pfam" id="PF00005">
    <property type="entry name" value="ABC_tran"/>
    <property type="match status" value="1"/>
</dbReference>
<gene>
    <name evidence="21" type="ORF">CJ030_MR2G016648</name>
</gene>
<evidence type="ECO:0000256" key="1">
    <source>
        <dbReference type="ARBA" id="ARBA00004123"/>
    </source>
</evidence>
<feature type="region of interest" description="Disordered" evidence="17">
    <location>
        <begin position="261"/>
        <end position="292"/>
    </location>
</feature>
<evidence type="ECO:0000256" key="11">
    <source>
        <dbReference type="ARBA" id="ARBA00023163"/>
    </source>
</evidence>
<feature type="compositionally biased region" description="Basic and acidic residues" evidence="17">
    <location>
        <begin position="206"/>
        <end position="230"/>
    </location>
</feature>
<comment type="subunit">
    <text evidence="15">Homodimer. Binds DNA.</text>
</comment>
<evidence type="ECO:0000256" key="4">
    <source>
        <dbReference type="ARBA" id="ARBA00022741"/>
    </source>
</evidence>
<comment type="caution">
    <text evidence="21">The sequence shown here is derived from an EMBL/GenBank/DDBJ whole genome shotgun (WGS) entry which is preliminary data.</text>
</comment>
<dbReference type="InterPro" id="IPR001650">
    <property type="entry name" value="Helicase_C-like"/>
</dbReference>
<keyword evidence="12" id="KW-0234">DNA repair</keyword>
<feature type="compositionally biased region" description="Basic and acidic residues" evidence="17">
    <location>
        <begin position="263"/>
        <end position="273"/>
    </location>
</feature>
<dbReference type="InterPro" id="IPR000330">
    <property type="entry name" value="SNF2_N"/>
</dbReference>
<dbReference type="Proteomes" id="UP000516437">
    <property type="component" value="Chromosome 2"/>
</dbReference>